<name>A0ACB6RNY5_9PLEO</name>
<evidence type="ECO:0000313" key="2">
    <source>
        <dbReference type="Proteomes" id="UP000799754"/>
    </source>
</evidence>
<reference evidence="1" key="1">
    <citation type="journal article" date="2020" name="Stud. Mycol.">
        <title>101 Dothideomycetes genomes: a test case for predicting lifestyles and emergence of pathogens.</title>
        <authorList>
            <person name="Haridas S."/>
            <person name="Albert R."/>
            <person name="Binder M."/>
            <person name="Bloem J."/>
            <person name="Labutti K."/>
            <person name="Salamov A."/>
            <person name="Andreopoulos B."/>
            <person name="Baker S."/>
            <person name="Barry K."/>
            <person name="Bills G."/>
            <person name="Bluhm B."/>
            <person name="Cannon C."/>
            <person name="Castanera R."/>
            <person name="Culley D."/>
            <person name="Daum C."/>
            <person name="Ezra D."/>
            <person name="Gonzalez J."/>
            <person name="Henrissat B."/>
            <person name="Kuo A."/>
            <person name="Liang C."/>
            <person name="Lipzen A."/>
            <person name="Lutzoni F."/>
            <person name="Magnuson J."/>
            <person name="Mondo S."/>
            <person name="Nolan M."/>
            <person name="Ohm R."/>
            <person name="Pangilinan J."/>
            <person name="Park H.-J."/>
            <person name="Ramirez L."/>
            <person name="Alfaro M."/>
            <person name="Sun H."/>
            <person name="Tritt A."/>
            <person name="Yoshinaga Y."/>
            <person name="Zwiers L.-H."/>
            <person name="Turgeon B."/>
            <person name="Goodwin S."/>
            <person name="Spatafora J."/>
            <person name="Crous P."/>
            <person name="Grigoriev I."/>
        </authorList>
    </citation>
    <scope>NUCLEOTIDE SEQUENCE</scope>
    <source>
        <strain evidence="1">CBS 525.71</strain>
    </source>
</reference>
<protein>
    <submittedName>
        <fullName evidence="1">Uncharacterized protein</fullName>
    </submittedName>
</protein>
<sequence length="137" mass="15882">MRSHSYMPTISGIWTSNQAIYWFDPPTWRTTVFPTYKIYVADFGIDRAYKSAAESETDPRISLFTPCCTAPEVVEQERRGFSSHIFSFGCVFVEMMATILSSSVYDEWKRLRMLFRNCVGSSESPAFPYYMNIEEIC</sequence>
<organism evidence="1 2">
    <name type="scientific">Macroventuria anomochaeta</name>
    <dbReference type="NCBI Taxonomy" id="301207"/>
    <lineage>
        <taxon>Eukaryota</taxon>
        <taxon>Fungi</taxon>
        <taxon>Dikarya</taxon>
        <taxon>Ascomycota</taxon>
        <taxon>Pezizomycotina</taxon>
        <taxon>Dothideomycetes</taxon>
        <taxon>Pleosporomycetidae</taxon>
        <taxon>Pleosporales</taxon>
        <taxon>Pleosporineae</taxon>
        <taxon>Didymellaceae</taxon>
        <taxon>Macroventuria</taxon>
    </lineage>
</organism>
<keyword evidence="2" id="KW-1185">Reference proteome</keyword>
<dbReference type="EMBL" id="MU006735">
    <property type="protein sequence ID" value="KAF2623736.1"/>
    <property type="molecule type" value="Genomic_DNA"/>
</dbReference>
<comment type="caution">
    <text evidence="1">The sequence shown here is derived from an EMBL/GenBank/DDBJ whole genome shotgun (WGS) entry which is preliminary data.</text>
</comment>
<evidence type="ECO:0000313" key="1">
    <source>
        <dbReference type="EMBL" id="KAF2623736.1"/>
    </source>
</evidence>
<gene>
    <name evidence="1" type="ORF">BU25DRAFT_173720</name>
</gene>
<dbReference type="Proteomes" id="UP000799754">
    <property type="component" value="Unassembled WGS sequence"/>
</dbReference>
<accession>A0ACB6RNY5</accession>
<proteinExistence type="predicted"/>